<feature type="domain" description="S1 motif" evidence="1">
    <location>
        <begin position="651"/>
        <end position="720"/>
    </location>
</feature>
<dbReference type="Gene3D" id="1.10.150.310">
    <property type="entry name" value="Tex RuvX-like domain-like"/>
    <property type="match status" value="1"/>
</dbReference>
<dbReference type="InterPro" id="IPR032639">
    <property type="entry name" value="Tex_YqgF"/>
</dbReference>
<keyword evidence="3" id="KW-1185">Reference proteome</keyword>
<name>A0ABS1TV35_9BACI</name>
<dbReference type="Proteomes" id="UP000623967">
    <property type="component" value="Unassembled WGS sequence"/>
</dbReference>
<comment type="caution">
    <text evidence="2">The sequence shown here is derived from an EMBL/GenBank/DDBJ whole genome shotgun (WGS) entry which is preliminary data.</text>
</comment>
<dbReference type="RefSeq" id="WP_202656423.1">
    <property type="nucleotide sequence ID" value="NZ_JAESWB010000408.1"/>
</dbReference>
<dbReference type="PANTHER" id="PTHR10724">
    <property type="entry name" value="30S RIBOSOMAL PROTEIN S1"/>
    <property type="match status" value="1"/>
</dbReference>
<proteinExistence type="predicted"/>
<dbReference type="InterPro" id="IPR037027">
    <property type="entry name" value="YqgF/RNaseH-like_dom_sf"/>
</dbReference>
<dbReference type="Pfam" id="PF17674">
    <property type="entry name" value="HHH_9"/>
    <property type="match status" value="1"/>
</dbReference>
<dbReference type="SUPFAM" id="SSF47781">
    <property type="entry name" value="RuvA domain 2-like"/>
    <property type="match status" value="2"/>
</dbReference>
<dbReference type="CDD" id="cd05685">
    <property type="entry name" value="S1_Tex"/>
    <property type="match status" value="1"/>
</dbReference>
<dbReference type="InterPro" id="IPR041692">
    <property type="entry name" value="HHH_9"/>
</dbReference>
<reference evidence="2 3" key="1">
    <citation type="submission" date="2021-01" db="EMBL/GenBank/DDBJ databases">
        <title>Genome public.</title>
        <authorList>
            <person name="Liu C."/>
            <person name="Sun Q."/>
        </authorList>
    </citation>
    <scope>NUCLEOTIDE SEQUENCE [LARGE SCALE GENOMIC DNA]</scope>
    <source>
        <strain evidence="2 3">YIM B02564</strain>
    </source>
</reference>
<dbReference type="InterPro" id="IPR050437">
    <property type="entry name" value="Ribos_protein_bS1-like"/>
</dbReference>
<dbReference type="Pfam" id="PF22706">
    <property type="entry name" value="Tex_central_region"/>
    <property type="match status" value="1"/>
</dbReference>
<dbReference type="PANTHER" id="PTHR10724:SF10">
    <property type="entry name" value="S1 RNA-BINDING DOMAIN-CONTAINING PROTEIN 1"/>
    <property type="match status" value="1"/>
</dbReference>
<evidence type="ECO:0000259" key="1">
    <source>
        <dbReference type="PROSITE" id="PS50126"/>
    </source>
</evidence>
<dbReference type="InterPro" id="IPR006641">
    <property type="entry name" value="YqgF/RNaseH-like_dom"/>
</dbReference>
<dbReference type="InterPro" id="IPR010994">
    <property type="entry name" value="RuvA_2-like"/>
</dbReference>
<dbReference type="Gene3D" id="2.40.50.140">
    <property type="entry name" value="Nucleic acid-binding proteins"/>
    <property type="match status" value="1"/>
</dbReference>
<dbReference type="SUPFAM" id="SSF158832">
    <property type="entry name" value="Tex N-terminal region-like"/>
    <property type="match status" value="1"/>
</dbReference>
<dbReference type="InterPro" id="IPR044146">
    <property type="entry name" value="S1_Tex"/>
</dbReference>
<dbReference type="Pfam" id="PF12836">
    <property type="entry name" value="HHH_3"/>
    <property type="match status" value="1"/>
</dbReference>
<dbReference type="SMART" id="SM00732">
    <property type="entry name" value="YqgFc"/>
    <property type="match status" value="1"/>
</dbReference>
<dbReference type="InterPro" id="IPR055179">
    <property type="entry name" value="Tex-like_central_region"/>
</dbReference>
<dbReference type="InterPro" id="IPR018974">
    <property type="entry name" value="Tex-like_N"/>
</dbReference>
<dbReference type="Pfam" id="PF16921">
    <property type="entry name" value="Tex_YqgF"/>
    <property type="match status" value="1"/>
</dbReference>
<dbReference type="Gene3D" id="3.30.420.140">
    <property type="entry name" value="YqgF/RNase H-like domain"/>
    <property type="match status" value="1"/>
</dbReference>
<accession>A0ABS1TV35</accession>
<sequence length="723" mass="81635">MTETIVKEDQHIGKIAAEQGISPKQVKSVISLTNEGNTVPFIARYRKEMTGALDEVQIRNILERWQYLQNLDQRKEEVLRIIAEQGKLTEELQRTIVKAEKLQEVEDLYRPYKQKRRTKATVAKEKGLEPLAEWLLTFSTESVEEKAKEFLSDEKEVLTVDDAIAGARDIIAEMVSDDADGRKWIRRETFKSGSVVSAVKDAEKDEKNVYEMYYEYEEPVSKIVPHRILALNRGEKEDILRVSIKMNVDFILSYLTRKWVKKENTPATAIVQEAIEDGYKRLIQPSIEREIRNELTEKAEEQAIHIFSENLRNLLLQPPLKGKMVLGVDPAYRTGCKLAVVDETGKVLKIDVIYPHPPVSKTKEAREKLIKILRDYKVEMCAIGNGTASRETEQFVADILKEMDEEIFYIIVNEAGASVYSASDLAREEFPDLHVEERSAVSIARRLQDPLAELVKIDPKSVGVGQYQHDVSQKRLSESLHFVVETAVNQVGVNVNTASASLLQYVSGLTKTAANNVVKLREEEGKFTSRAQLKKVPRLGAKTYEQAIGFLRVLDGQEPLDRTAIHPENYDEVKKLLTNLGFTTADLGTEELKNALNGLDLKAVSVELAIGELTLKDIVDALMRPERDPRDDLPRPLLKKDVLKLEDLKPGMELQGTVRNVVDFGAFIDIGVKQDGLVHISKLSKRFVKHPMDIVSVGDVVTVWVDSVDMKKGRVALTMLQPS</sequence>
<dbReference type="InterPro" id="IPR023319">
    <property type="entry name" value="Tex-like_HTH_dom_sf"/>
</dbReference>
<dbReference type="InterPro" id="IPR012337">
    <property type="entry name" value="RNaseH-like_sf"/>
</dbReference>
<dbReference type="SUPFAM" id="SSF50249">
    <property type="entry name" value="Nucleic acid-binding proteins"/>
    <property type="match status" value="1"/>
</dbReference>
<evidence type="ECO:0000313" key="2">
    <source>
        <dbReference type="EMBL" id="MBL4955165.1"/>
    </source>
</evidence>
<dbReference type="InterPro" id="IPR012340">
    <property type="entry name" value="NA-bd_OB-fold"/>
</dbReference>
<dbReference type="PROSITE" id="PS50126">
    <property type="entry name" value="S1"/>
    <property type="match status" value="1"/>
</dbReference>
<dbReference type="InterPro" id="IPR023323">
    <property type="entry name" value="Tex-like_dom_sf"/>
</dbReference>
<evidence type="ECO:0000313" key="3">
    <source>
        <dbReference type="Proteomes" id="UP000623967"/>
    </source>
</evidence>
<dbReference type="Pfam" id="PF00575">
    <property type="entry name" value="S1"/>
    <property type="match status" value="1"/>
</dbReference>
<gene>
    <name evidence="2" type="ORF">JK635_23785</name>
</gene>
<dbReference type="SMART" id="SM00316">
    <property type="entry name" value="S1"/>
    <property type="match status" value="1"/>
</dbReference>
<dbReference type="Gene3D" id="1.10.3500.10">
    <property type="entry name" value="Tex N-terminal region-like"/>
    <property type="match status" value="1"/>
</dbReference>
<dbReference type="Pfam" id="PF09371">
    <property type="entry name" value="Tex_N"/>
    <property type="match status" value="1"/>
</dbReference>
<organism evidence="2 3">
    <name type="scientific">Neobacillus paridis</name>
    <dbReference type="NCBI Taxonomy" id="2803862"/>
    <lineage>
        <taxon>Bacteria</taxon>
        <taxon>Bacillati</taxon>
        <taxon>Bacillota</taxon>
        <taxon>Bacilli</taxon>
        <taxon>Bacillales</taxon>
        <taxon>Bacillaceae</taxon>
        <taxon>Neobacillus</taxon>
    </lineage>
</organism>
<dbReference type="Gene3D" id="1.10.10.650">
    <property type="entry name" value="RuvA domain 2-like"/>
    <property type="match status" value="1"/>
</dbReference>
<dbReference type="SUPFAM" id="SSF53098">
    <property type="entry name" value="Ribonuclease H-like"/>
    <property type="match status" value="1"/>
</dbReference>
<protein>
    <submittedName>
        <fullName evidence="2">RNA-binding transcriptional accessory protein</fullName>
    </submittedName>
</protein>
<dbReference type="EMBL" id="JAESWB010000408">
    <property type="protein sequence ID" value="MBL4955165.1"/>
    <property type="molecule type" value="Genomic_DNA"/>
</dbReference>
<dbReference type="InterPro" id="IPR003029">
    <property type="entry name" value="S1_domain"/>
</dbReference>